<evidence type="ECO:0000313" key="1">
    <source>
        <dbReference type="EMBL" id="MCL6220509.1"/>
    </source>
</evidence>
<organism evidence="1 2">
    <name type="scientific">Zunongwangia pacifica</name>
    <dbReference type="NCBI Taxonomy" id="2911062"/>
    <lineage>
        <taxon>Bacteria</taxon>
        <taxon>Pseudomonadati</taxon>
        <taxon>Bacteroidota</taxon>
        <taxon>Flavobacteriia</taxon>
        <taxon>Flavobacteriales</taxon>
        <taxon>Flavobacteriaceae</taxon>
        <taxon>Zunongwangia</taxon>
    </lineage>
</organism>
<keyword evidence="2" id="KW-1185">Reference proteome</keyword>
<evidence type="ECO:0008006" key="3">
    <source>
        <dbReference type="Google" id="ProtNLM"/>
    </source>
</evidence>
<dbReference type="EMBL" id="JAKHSK010000042">
    <property type="protein sequence ID" value="MCL6220509.1"/>
    <property type="molecule type" value="Genomic_DNA"/>
</dbReference>
<gene>
    <name evidence="1" type="ORF">L1967_19635</name>
</gene>
<reference evidence="1" key="1">
    <citation type="submission" date="2022-01" db="EMBL/GenBank/DDBJ databases">
        <title>Genome sequencing of Zunongwangia sp. M21534 genome.</title>
        <authorList>
            <person name="Chen Y."/>
            <person name="Dong C."/>
            <person name="Shao Z."/>
        </authorList>
    </citation>
    <scope>NUCLEOTIDE SEQUENCE</scope>
    <source>
        <strain evidence="1">MCCC M21534</strain>
    </source>
</reference>
<evidence type="ECO:0000313" key="2">
    <source>
        <dbReference type="Proteomes" id="UP001139521"/>
    </source>
</evidence>
<comment type="caution">
    <text evidence="1">The sequence shown here is derived from an EMBL/GenBank/DDBJ whole genome shotgun (WGS) entry which is preliminary data.</text>
</comment>
<dbReference type="Proteomes" id="UP001139521">
    <property type="component" value="Unassembled WGS sequence"/>
</dbReference>
<dbReference type="AlphaFoldDB" id="A0A9X1ZV34"/>
<name>A0A9X1ZV34_9FLAO</name>
<accession>A0A9X1ZV34</accession>
<protein>
    <recommendedName>
        <fullName evidence="3">Lipocalin-like domain-containing protein</fullName>
    </recommendedName>
</protein>
<dbReference type="RefSeq" id="WP_249603207.1">
    <property type="nucleotide sequence ID" value="NZ_JAKHSK010000042.1"/>
</dbReference>
<proteinExistence type="predicted"/>
<dbReference type="PROSITE" id="PS51257">
    <property type="entry name" value="PROKAR_LIPOPROTEIN"/>
    <property type="match status" value="1"/>
</dbReference>
<sequence>MRNRVVFILCMLSFVVISCDKDEAEPERFTVQDFSATNFPQQWKLVATRSAMIPNAEITKIEGDAERYIFNEDYTFQKKSKIDGETIIAEGTFSIDEREFIILEYLEESSIVKKCNSQSKKEFLYFSEGQLINSTAVACDWPYFYYERVD</sequence>